<proteinExistence type="predicted"/>
<sequence>MTSRAAGLVSLVVLLADSRSDEVVVDGRHGRERQLGRGDVVPARLGPQLPGQVSVGGLREGLVAPVDQVGPDDGLLGEAEHSEASPLQRRVVHVAGVGDQLVPFEDAQAHESQGGSVQQEPAVGHFLLPAHVAGVTPQQAHLAVRVSRVPERVAERLPWPGVRVDELELDAGLRDGPERRGLPVRLTALLPHDGVEAAVVLVAEHEAHVVVVHFGVHEEGTFEIDSPELLVSDRESGV</sequence>
<feature type="chain" id="PRO_5025371725" evidence="1">
    <location>
        <begin position="21"/>
        <end position="238"/>
    </location>
</feature>
<organism evidence="2">
    <name type="scientific">Ixodes ricinus</name>
    <name type="common">Common tick</name>
    <name type="synonym">Acarus ricinus</name>
    <dbReference type="NCBI Taxonomy" id="34613"/>
    <lineage>
        <taxon>Eukaryota</taxon>
        <taxon>Metazoa</taxon>
        <taxon>Ecdysozoa</taxon>
        <taxon>Arthropoda</taxon>
        <taxon>Chelicerata</taxon>
        <taxon>Arachnida</taxon>
        <taxon>Acari</taxon>
        <taxon>Parasitiformes</taxon>
        <taxon>Ixodida</taxon>
        <taxon>Ixodoidea</taxon>
        <taxon>Ixodidae</taxon>
        <taxon>Ixodinae</taxon>
        <taxon>Ixodes</taxon>
    </lineage>
</organism>
<protein>
    <submittedName>
        <fullName evidence="2">Putative secreted protein</fullName>
    </submittedName>
</protein>
<evidence type="ECO:0000313" key="2">
    <source>
        <dbReference type="EMBL" id="MXU96978.1"/>
    </source>
</evidence>
<name>A0A6B0V6Q7_IXORI</name>
<feature type="signal peptide" evidence="1">
    <location>
        <begin position="1"/>
        <end position="20"/>
    </location>
</feature>
<dbReference type="AlphaFoldDB" id="A0A6B0V6Q7"/>
<reference evidence="2" key="1">
    <citation type="submission" date="2019-12" db="EMBL/GenBank/DDBJ databases">
        <title>An insight into the sialome of adult female Ixodes ricinus ticks feeding for 6 days.</title>
        <authorList>
            <person name="Perner J."/>
            <person name="Ribeiro J.M.C."/>
        </authorList>
    </citation>
    <scope>NUCLEOTIDE SEQUENCE</scope>
    <source>
        <strain evidence="2">Semi-engorged</strain>
        <tissue evidence="2">Salivary glands</tissue>
    </source>
</reference>
<evidence type="ECO:0000256" key="1">
    <source>
        <dbReference type="SAM" id="SignalP"/>
    </source>
</evidence>
<dbReference type="EMBL" id="GIFC01014895">
    <property type="protein sequence ID" value="MXU96978.1"/>
    <property type="molecule type" value="Transcribed_RNA"/>
</dbReference>
<accession>A0A6B0V6Q7</accession>
<keyword evidence="1" id="KW-0732">Signal</keyword>